<evidence type="ECO:0000313" key="2">
    <source>
        <dbReference type="EMBL" id="CAB3397802.1"/>
    </source>
</evidence>
<comment type="caution">
    <text evidence="2">The sequence shown here is derived from an EMBL/GenBank/DDBJ whole genome shotgun (WGS) entry which is preliminary data.</text>
</comment>
<keyword evidence="3" id="KW-1185">Reference proteome</keyword>
<dbReference type="EMBL" id="CADEPM010000001">
    <property type="protein sequence ID" value="CAB3397802.1"/>
    <property type="molecule type" value="Genomic_DNA"/>
</dbReference>
<feature type="region of interest" description="Disordered" evidence="1">
    <location>
        <begin position="26"/>
        <end position="356"/>
    </location>
</feature>
<evidence type="ECO:0000256" key="1">
    <source>
        <dbReference type="SAM" id="MobiDB-lite"/>
    </source>
</evidence>
<feature type="compositionally biased region" description="Basic residues" evidence="1">
    <location>
        <begin position="218"/>
        <end position="228"/>
    </location>
</feature>
<feature type="compositionally biased region" description="Basic and acidic residues" evidence="1">
    <location>
        <begin position="192"/>
        <end position="217"/>
    </location>
</feature>
<evidence type="ECO:0000313" key="3">
    <source>
        <dbReference type="Proteomes" id="UP000494206"/>
    </source>
</evidence>
<gene>
    <name evidence="2" type="ORF">CBOVIS_LOCUS1162</name>
</gene>
<feature type="compositionally biased region" description="Basic and acidic residues" evidence="1">
    <location>
        <begin position="76"/>
        <end position="89"/>
    </location>
</feature>
<dbReference type="Proteomes" id="UP000494206">
    <property type="component" value="Unassembled WGS sequence"/>
</dbReference>
<feature type="compositionally biased region" description="Polar residues" evidence="1">
    <location>
        <begin position="173"/>
        <end position="182"/>
    </location>
</feature>
<reference evidence="2 3" key="1">
    <citation type="submission" date="2020-04" db="EMBL/GenBank/DDBJ databases">
        <authorList>
            <person name="Laetsch R D."/>
            <person name="Stevens L."/>
            <person name="Kumar S."/>
            <person name="Blaxter L. M."/>
        </authorList>
    </citation>
    <scope>NUCLEOTIDE SEQUENCE [LARGE SCALE GENOMIC DNA]</scope>
</reference>
<sequence length="374" mass="43035">MDREKRRTVEEEEEIDRKIALIREKNQRIEQRAKEIEEDRALNGGENEKTPKPAAAQQSNATAGAKKGNNANQWSREWDKGKTPADTWRENVPSIDLKGKLASQKHSNNGKPKNHQRKDGEGNHARPKIPNRLEGRITFTNNAEGDKQHGKKSEKKEGGKEVPRDRKHHSKPHQTLQQPNHNDGSKGHRRRNQEQKRGGEGKEKEKKETSASDDVQKAVRRQKPRNRRTHESDNYAVKKVVRGMVEKICWLERLEKRKQKKALGEKEITQKEEADEAGKKEEKEEVRKSEDARNKEEEKKDVEGVVEMKAENEKEIPTEKKTNDGKDDAVENGEKKSEESERIEKNEKIEEDANQNVISLVQEKVVTMTTSQVS</sequence>
<feature type="compositionally biased region" description="Basic and acidic residues" evidence="1">
    <location>
        <begin position="26"/>
        <end position="51"/>
    </location>
</feature>
<protein>
    <submittedName>
        <fullName evidence="2">Uncharacterized protein</fullName>
    </submittedName>
</protein>
<dbReference type="AlphaFoldDB" id="A0A8S1EJA9"/>
<feature type="compositionally biased region" description="Basic and acidic residues" evidence="1">
    <location>
        <begin position="154"/>
        <end position="164"/>
    </location>
</feature>
<feature type="compositionally biased region" description="Basic and acidic residues" evidence="1">
    <location>
        <begin position="262"/>
        <end position="348"/>
    </location>
</feature>
<accession>A0A8S1EJA9</accession>
<proteinExistence type="predicted"/>
<feature type="compositionally biased region" description="Low complexity" evidence="1">
    <location>
        <begin position="54"/>
        <end position="72"/>
    </location>
</feature>
<dbReference type="OrthoDB" id="5867922at2759"/>
<organism evidence="2 3">
    <name type="scientific">Caenorhabditis bovis</name>
    <dbReference type="NCBI Taxonomy" id="2654633"/>
    <lineage>
        <taxon>Eukaryota</taxon>
        <taxon>Metazoa</taxon>
        <taxon>Ecdysozoa</taxon>
        <taxon>Nematoda</taxon>
        <taxon>Chromadorea</taxon>
        <taxon>Rhabditida</taxon>
        <taxon>Rhabditina</taxon>
        <taxon>Rhabditomorpha</taxon>
        <taxon>Rhabditoidea</taxon>
        <taxon>Rhabditidae</taxon>
        <taxon>Peloderinae</taxon>
        <taxon>Caenorhabditis</taxon>
    </lineage>
</organism>
<name>A0A8S1EJA9_9PELO</name>